<dbReference type="FunFam" id="2.60.120.290:FF:000005">
    <property type="entry name" value="Procollagen C-endopeptidase enhancer 1"/>
    <property type="match status" value="2"/>
</dbReference>
<dbReference type="SUPFAM" id="SSF49854">
    <property type="entry name" value="Spermadhesin, CUB domain"/>
    <property type="match status" value="2"/>
</dbReference>
<dbReference type="EMBL" id="JAODUP010000024">
    <property type="protein sequence ID" value="KAK2167772.1"/>
    <property type="molecule type" value="Genomic_DNA"/>
</dbReference>
<keyword evidence="4" id="KW-0732">Signal</keyword>
<evidence type="ECO:0000259" key="5">
    <source>
        <dbReference type="PROSITE" id="PS01180"/>
    </source>
</evidence>
<feature type="domain" description="CUB" evidence="5">
    <location>
        <begin position="159"/>
        <end position="274"/>
    </location>
</feature>
<dbReference type="InterPro" id="IPR035914">
    <property type="entry name" value="Sperma_CUB_dom_sf"/>
</dbReference>
<sequence length="276" mass="30512">MRSLFVVIFFLGALSVFDADACFSSQEPPKIRIINATDPQAFATPGFNFSDPEGSAYPPDTICQWSVFVDPGTVLQLSFFNFSVEYTTDCNEESVTVYDGSDDSAPLIKTLCGELGDVVPDPITSNGTSLFIRFVSNDDDLQLKGFLARVGYPLEVTACDRTGPQVFTRPEGIFATENYPVNYGNNELCEYLFQAPEGKVVHIHFSEFELAQDCNDDWLDVYDGPSAAHGAFGGRFFAAMRPPKLVSTTNNVYLRFESDNDQSNSGFYGFYEFVSA</sequence>
<comment type="caution">
    <text evidence="3">Lacks conserved residue(s) required for the propagation of feature annotation.</text>
</comment>
<dbReference type="Proteomes" id="UP001208570">
    <property type="component" value="Unassembled WGS sequence"/>
</dbReference>
<dbReference type="SMART" id="SM00042">
    <property type="entry name" value="CUB"/>
    <property type="match status" value="2"/>
</dbReference>
<evidence type="ECO:0000256" key="2">
    <source>
        <dbReference type="ARBA" id="ARBA00023157"/>
    </source>
</evidence>
<evidence type="ECO:0000256" key="3">
    <source>
        <dbReference type="PROSITE-ProRule" id="PRU00059"/>
    </source>
</evidence>
<feature type="chain" id="PRO_5042026936" description="CUB domain-containing protein" evidence="4">
    <location>
        <begin position="20"/>
        <end position="276"/>
    </location>
</feature>
<gene>
    <name evidence="6" type="ORF">LSH36_24g07040</name>
</gene>
<proteinExistence type="predicted"/>
<dbReference type="Pfam" id="PF00431">
    <property type="entry name" value="CUB"/>
    <property type="match status" value="2"/>
</dbReference>
<dbReference type="PANTHER" id="PTHR24251">
    <property type="entry name" value="OVOCHYMASE-RELATED"/>
    <property type="match status" value="1"/>
</dbReference>
<dbReference type="InterPro" id="IPR000859">
    <property type="entry name" value="CUB_dom"/>
</dbReference>
<dbReference type="CDD" id="cd00041">
    <property type="entry name" value="CUB"/>
    <property type="match status" value="2"/>
</dbReference>
<feature type="domain" description="CUB" evidence="5">
    <location>
        <begin position="22"/>
        <end position="153"/>
    </location>
</feature>
<evidence type="ECO:0000313" key="7">
    <source>
        <dbReference type="Proteomes" id="UP001208570"/>
    </source>
</evidence>
<dbReference type="PROSITE" id="PS01180">
    <property type="entry name" value="CUB"/>
    <property type="match status" value="2"/>
</dbReference>
<accession>A0AAD9KAK8</accession>
<name>A0AAD9KAK8_9ANNE</name>
<evidence type="ECO:0000256" key="1">
    <source>
        <dbReference type="ARBA" id="ARBA00022737"/>
    </source>
</evidence>
<dbReference type="Gene3D" id="2.60.120.290">
    <property type="entry name" value="Spermadhesin, CUB domain"/>
    <property type="match status" value="2"/>
</dbReference>
<organism evidence="6 7">
    <name type="scientific">Paralvinella palmiformis</name>
    <dbReference type="NCBI Taxonomy" id="53620"/>
    <lineage>
        <taxon>Eukaryota</taxon>
        <taxon>Metazoa</taxon>
        <taxon>Spiralia</taxon>
        <taxon>Lophotrochozoa</taxon>
        <taxon>Annelida</taxon>
        <taxon>Polychaeta</taxon>
        <taxon>Sedentaria</taxon>
        <taxon>Canalipalpata</taxon>
        <taxon>Terebellida</taxon>
        <taxon>Terebelliformia</taxon>
        <taxon>Alvinellidae</taxon>
        <taxon>Paralvinella</taxon>
    </lineage>
</organism>
<keyword evidence="7" id="KW-1185">Reference proteome</keyword>
<keyword evidence="1" id="KW-0677">Repeat</keyword>
<evidence type="ECO:0000256" key="4">
    <source>
        <dbReference type="SAM" id="SignalP"/>
    </source>
</evidence>
<reference evidence="6" key="1">
    <citation type="journal article" date="2023" name="Mol. Biol. Evol.">
        <title>Third-Generation Sequencing Reveals the Adaptive Role of the Epigenome in Three Deep-Sea Polychaetes.</title>
        <authorList>
            <person name="Perez M."/>
            <person name="Aroh O."/>
            <person name="Sun Y."/>
            <person name="Lan Y."/>
            <person name="Juniper S.K."/>
            <person name="Young C.R."/>
            <person name="Angers B."/>
            <person name="Qian P.Y."/>
        </authorList>
    </citation>
    <scope>NUCLEOTIDE SEQUENCE</scope>
    <source>
        <strain evidence="6">P08H-3</strain>
    </source>
</reference>
<comment type="caution">
    <text evidence="6">The sequence shown here is derived from an EMBL/GenBank/DDBJ whole genome shotgun (WGS) entry which is preliminary data.</text>
</comment>
<keyword evidence="2" id="KW-1015">Disulfide bond</keyword>
<feature type="signal peptide" evidence="4">
    <location>
        <begin position="1"/>
        <end position="19"/>
    </location>
</feature>
<evidence type="ECO:0000313" key="6">
    <source>
        <dbReference type="EMBL" id="KAK2167772.1"/>
    </source>
</evidence>
<protein>
    <recommendedName>
        <fullName evidence="5">CUB domain-containing protein</fullName>
    </recommendedName>
</protein>
<dbReference type="AlphaFoldDB" id="A0AAD9KAK8"/>